<dbReference type="Proteomes" id="UP000028703">
    <property type="component" value="Unassembled WGS sequence"/>
</dbReference>
<keyword evidence="1" id="KW-1133">Transmembrane helix</keyword>
<dbReference type="STRING" id="421531.IX38_17410"/>
<evidence type="ECO:0000313" key="2">
    <source>
        <dbReference type="EMBL" id="KFF01614.1"/>
    </source>
</evidence>
<gene>
    <name evidence="2" type="ORF">IX38_17410</name>
</gene>
<name>A0A085ZB00_9FLAO</name>
<dbReference type="EMBL" id="JPRO01000016">
    <property type="protein sequence ID" value="KFF01614.1"/>
    <property type="molecule type" value="Genomic_DNA"/>
</dbReference>
<evidence type="ECO:0000313" key="3">
    <source>
        <dbReference type="Proteomes" id="UP000028703"/>
    </source>
</evidence>
<keyword evidence="1" id="KW-0812">Transmembrane</keyword>
<dbReference type="AlphaFoldDB" id="A0A085ZB00"/>
<keyword evidence="3" id="KW-1185">Reference proteome</keyword>
<organism evidence="2 3">
    <name type="scientific">Chryseobacterium luteum</name>
    <dbReference type="NCBI Taxonomy" id="421531"/>
    <lineage>
        <taxon>Bacteria</taxon>
        <taxon>Pseudomonadati</taxon>
        <taxon>Bacteroidota</taxon>
        <taxon>Flavobacteriia</taxon>
        <taxon>Flavobacteriales</taxon>
        <taxon>Weeksellaceae</taxon>
        <taxon>Chryseobacterium group</taxon>
        <taxon>Chryseobacterium</taxon>
    </lineage>
</organism>
<reference evidence="2 3" key="1">
    <citation type="submission" date="2014-07" db="EMBL/GenBank/DDBJ databases">
        <title>Genome of Chryseobacterium luteum DSM 18605.</title>
        <authorList>
            <person name="Stropko S.J."/>
            <person name="Pipes S.E."/>
            <person name="Newman J.D."/>
        </authorList>
    </citation>
    <scope>NUCLEOTIDE SEQUENCE [LARGE SCALE GENOMIC DNA]</scope>
    <source>
        <strain evidence="2 3">DSM 18605</strain>
    </source>
</reference>
<comment type="caution">
    <text evidence="2">The sequence shown here is derived from an EMBL/GenBank/DDBJ whole genome shotgun (WGS) entry which is preliminary data.</text>
</comment>
<feature type="transmembrane region" description="Helical" evidence="1">
    <location>
        <begin position="20"/>
        <end position="38"/>
    </location>
</feature>
<accession>A0A085ZB00</accession>
<protein>
    <submittedName>
        <fullName evidence="2">Uncharacterized protein</fullName>
    </submittedName>
</protein>
<keyword evidence="1" id="KW-0472">Membrane</keyword>
<sequence>MYLGLEAGSLKMEGSLIPNLYFLLLFYCSVFYILFGRWEKFMSQFQLSTYYLLFIYFEIHRFLADNQFLKFETHSFLFL</sequence>
<proteinExistence type="predicted"/>
<evidence type="ECO:0000256" key="1">
    <source>
        <dbReference type="SAM" id="Phobius"/>
    </source>
</evidence>